<proteinExistence type="predicted"/>
<dbReference type="Proteomes" id="UP000247903">
    <property type="component" value="Unassembled WGS sequence"/>
</dbReference>
<name>A0A2V4C3C3_9FLAO</name>
<reference evidence="1 2" key="1">
    <citation type="submission" date="2018-05" db="EMBL/GenBank/DDBJ databases">
        <title>Flavobacterium sp. strain IMCC34759, incomplete genome.</title>
        <authorList>
            <person name="Joung Y."/>
            <person name="Cho J."/>
        </authorList>
    </citation>
    <scope>NUCLEOTIDE SEQUENCE [LARGE SCALE GENOMIC DNA]</scope>
    <source>
        <strain evidence="1 2">IMCC34759</strain>
    </source>
</reference>
<gene>
    <name evidence="1" type="ORF">DMB65_10735</name>
</gene>
<comment type="caution">
    <text evidence="1">The sequence shown here is derived from an EMBL/GenBank/DDBJ whole genome shotgun (WGS) entry which is preliminary data.</text>
</comment>
<sequence length="237" mass="28215">MIKGFFATINDFPMKKSILILILVICFGACKKVRTLPCPDCFFFYFENPQPDDDSELDHFPHKYRGLYRNNDSTFIRIEEDRIIAKYFGKYKMDKIEFDSIKQDFKIEGNLVTEKNSEKKMYIHTKGDSIEFTEPYIDTIFRLSYYQKLKRIDGQLVLSIKDSIFWKTQFFSLKNKTLKIKEIYLPDDLKKLDSVTVVKAEKIDSMSYLIKPTRSEFKKILKIKKLGFDQEYKRISK</sequence>
<dbReference type="AlphaFoldDB" id="A0A2V4C3C3"/>
<evidence type="ECO:0000313" key="2">
    <source>
        <dbReference type="Proteomes" id="UP000247903"/>
    </source>
</evidence>
<dbReference type="EMBL" id="QJHK01000008">
    <property type="protein sequence ID" value="PXY40704.1"/>
    <property type="molecule type" value="Genomic_DNA"/>
</dbReference>
<protein>
    <submittedName>
        <fullName evidence="1">Uncharacterized protein</fullName>
    </submittedName>
</protein>
<evidence type="ECO:0000313" key="1">
    <source>
        <dbReference type="EMBL" id="PXY40704.1"/>
    </source>
</evidence>
<keyword evidence="2" id="KW-1185">Reference proteome</keyword>
<organism evidence="1 2">
    <name type="scientific">Flavobacterium cheongpyeongense</name>
    <dbReference type="NCBI Taxonomy" id="2212651"/>
    <lineage>
        <taxon>Bacteria</taxon>
        <taxon>Pseudomonadati</taxon>
        <taxon>Bacteroidota</taxon>
        <taxon>Flavobacteriia</taxon>
        <taxon>Flavobacteriales</taxon>
        <taxon>Flavobacteriaceae</taxon>
        <taxon>Flavobacterium</taxon>
    </lineage>
</organism>
<accession>A0A2V4C3C3</accession>